<evidence type="ECO:0000313" key="2">
    <source>
        <dbReference type="EMBL" id="KAF8658969.1"/>
    </source>
</evidence>
<evidence type="ECO:0000313" key="3">
    <source>
        <dbReference type="Proteomes" id="UP000636709"/>
    </source>
</evidence>
<gene>
    <name evidence="2" type="ORF">HU200_058807</name>
</gene>
<feature type="region of interest" description="Disordered" evidence="1">
    <location>
        <begin position="1"/>
        <end position="35"/>
    </location>
</feature>
<feature type="compositionally biased region" description="Basic and acidic residues" evidence="1">
    <location>
        <begin position="1"/>
        <end position="19"/>
    </location>
</feature>
<comment type="caution">
    <text evidence="2">The sequence shown here is derived from an EMBL/GenBank/DDBJ whole genome shotgun (WGS) entry which is preliminary data.</text>
</comment>
<reference evidence="2" key="1">
    <citation type="submission" date="2020-07" db="EMBL/GenBank/DDBJ databases">
        <title>Genome sequence and genetic diversity analysis of an under-domesticated orphan crop, white fonio (Digitaria exilis).</title>
        <authorList>
            <person name="Bennetzen J.L."/>
            <person name="Chen S."/>
            <person name="Ma X."/>
            <person name="Wang X."/>
            <person name="Yssel A.E.J."/>
            <person name="Chaluvadi S.R."/>
            <person name="Johnson M."/>
            <person name="Gangashetty P."/>
            <person name="Hamidou F."/>
            <person name="Sanogo M.D."/>
            <person name="Zwaenepoel A."/>
            <person name="Wallace J."/>
            <person name="Van De Peer Y."/>
            <person name="Van Deynze A."/>
        </authorList>
    </citation>
    <scope>NUCLEOTIDE SEQUENCE</scope>
    <source>
        <tissue evidence="2">Leaves</tissue>
    </source>
</reference>
<keyword evidence="3" id="KW-1185">Reference proteome</keyword>
<dbReference type="Proteomes" id="UP000636709">
    <property type="component" value="Unassembled WGS sequence"/>
</dbReference>
<name>A0A835ACW2_9POAL</name>
<dbReference type="AlphaFoldDB" id="A0A835ACW2"/>
<organism evidence="2 3">
    <name type="scientific">Digitaria exilis</name>
    <dbReference type="NCBI Taxonomy" id="1010633"/>
    <lineage>
        <taxon>Eukaryota</taxon>
        <taxon>Viridiplantae</taxon>
        <taxon>Streptophyta</taxon>
        <taxon>Embryophyta</taxon>
        <taxon>Tracheophyta</taxon>
        <taxon>Spermatophyta</taxon>
        <taxon>Magnoliopsida</taxon>
        <taxon>Liliopsida</taxon>
        <taxon>Poales</taxon>
        <taxon>Poaceae</taxon>
        <taxon>PACMAD clade</taxon>
        <taxon>Panicoideae</taxon>
        <taxon>Panicodae</taxon>
        <taxon>Paniceae</taxon>
        <taxon>Anthephorinae</taxon>
        <taxon>Digitaria</taxon>
    </lineage>
</organism>
<evidence type="ECO:0008006" key="4">
    <source>
        <dbReference type="Google" id="ProtNLM"/>
    </source>
</evidence>
<accession>A0A835ACW2</accession>
<dbReference type="EMBL" id="JACEFO010002477">
    <property type="protein sequence ID" value="KAF8658969.1"/>
    <property type="molecule type" value="Genomic_DNA"/>
</dbReference>
<evidence type="ECO:0000256" key="1">
    <source>
        <dbReference type="SAM" id="MobiDB-lite"/>
    </source>
</evidence>
<sequence>MAVEELREGALLSTEREPVADNGATGHWRKNSGDRRPHASPFSLCASLFSTSLPLHPSLWRCGPEMQWFSSGSGPSSTAAPSSSQPSLLAEWNSYAAARSADDAGDGFGIDIEAAVRSANDRVAGTFGVCVNPTPFIPPICSILLGACAIGSYQ</sequence>
<protein>
    <recommendedName>
        <fullName evidence="4">Vesicle transport protein</fullName>
    </recommendedName>
</protein>
<proteinExistence type="predicted"/>